<sequence length="251" mass="28418">MLADADDFSDNLDSSYGYAPTIKRKMEIEEHVQDVASEDVSYACFSAWNDKKKRNKKKRKRPVPHPLQQSYACFSAWNDKKKRNKKKRKRPVPHPLQQVSDSDASRLSAQLRRELDCEWVSTSLPSLAGAFTGDAHLDLLHMNDLLCSINLQLLVMQREILEHETAAQFRESGQPKAFGYEDGSNKEQLHRLMYSLSISSSKLCERIDGLNRALLGSKNNGSSLLSRFMLPASITVCVLGFLFIHTRNGTS</sequence>
<feature type="compositionally biased region" description="Basic residues" evidence="1">
    <location>
        <begin position="82"/>
        <end position="92"/>
    </location>
</feature>
<accession>A0AA36MBS6</accession>
<evidence type="ECO:0000313" key="4">
    <source>
        <dbReference type="Proteomes" id="UP001176961"/>
    </source>
</evidence>
<dbReference type="Proteomes" id="UP001176961">
    <property type="component" value="Unassembled WGS sequence"/>
</dbReference>
<feature type="transmembrane region" description="Helical" evidence="2">
    <location>
        <begin position="224"/>
        <end position="244"/>
    </location>
</feature>
<comment type="caution">
    <text evidence="3">The sequence shown here is derived from an EMBL/GenBank/DDBJ whole genome shotgun (WGS) entry which is preliminary data.</text>
</comment>
<name>A0AA36MBS6_CYLNA</name>
<dbReference type="AlphaFoldDB" id="A0AA36MBS6"/>
<feature type="region of interest" description="Disordered" evidence="1">
    <location>
        <begin position="82"/>
        <end position="105"/>
    </location>
</feature>
<keyword evidence="2" id="KW-1133">Transmembrane helix</keyword>
<gene>
    <name evidence="3" type="ORF">CYNAS_LOCUS18259</name>
</gene>
<protein>
    <submittedName>
        <fullName evidence="3">Uncharacterized protein</fullName>
    </submittedName>
</protein>
<evidence type="ECO:0000256" key="2">
    <source>
        <dbReference type="SAM" id="Phobius"/>
    </source>
</evidence>
<evidence type="ECO:0000313" key="3">
    <source>
        <dbReference type="EMBL" id="CAJ0606276.1"/>
    </source>
</evidence>
<keyword evidence="2" id="KW-0812">Transmembrane</keyword>
<dbReference type="EMBL" id="CATQJL010000316">
    <property type="protein sequence ID" value="CAJ0606276.1"/>
    <property type="molecule type" value="Genomic_DNA"/>
</dbReference>
<organism evidence="3 4">
    <name type="scientific">Cylicocyclus nassatus</name>
    <name type="common">Nematode worm</name>
    <dbReference type="NCBI Taxonomy" id="53992"/>
    <lineage>
        <taxon>Eukaryota</taxon>
        <taxon>Metazoa</taxon>
        <taxon>Ecdysozoa</taxon>
        <taxon>Nematoda</taxon>
        <taxon>Chromadorea</taxon>
        <taxon>Rhabditida</taxon>
        <taxon>Rhabditina</taxon>
        <taxon>Rhabditomorpha</taxon>
        <taxon>Strongyloidea</taxon>
        <taxon>Strongylidae</taxon>
        <taxon>Cylicocyclus</taxon>
    </lineage>
</organism>
<proteinExistence type="predicted"/>
<keyword evidence="4" id="KW-1185">Reference proteome</keyword>
<reference evidence="3" key="1">
    <citation type="submission" date="2023-07" db="EMBL/GenBank/DDBJ databases">
        <authorList>
            <consortium name="CYATHOMIX"/>
        </authorList>
    </citation>
    <scope>NUCLEOTIDE SEQUENCE</scope>
    <source>
        <strain evidence="3">N/A</strain>
    </source>
</reference>
<evidence type="ECO:0000256" key="1">
    <source>
        <dbReference type="SAM" id="MobiDB-lite"/>
    </source>
</evidence>
<keyword evidence="2" id="KW-0472">Membrane</keyword>